<dbReference type="Proteomes" id="UP000448943">
    <property type="component" value="Unassembled WGS sequence"/>
</dbReference>
<comment type="caution">
    <text evidence="1">The sequence shown here is derived from an EMBL/GenBank/DDBJ whole genome shotgun (WGS) entry which is preliminary data.</text>
</comment>
<proteinExistence type="predicted"/>
<accession>A0A6N9Q4Q8</accession>
<organism evidence="1 2">
    <name type="scientific">Chengkuizengella marina</name>
    <dbReference type="NCBI Taxonomy" id="2507566"/>
    <lineage>
        <taxon>Bacteria</taxon>
        <taxon>Bacillati</taxon>
        <taxon>Bacillota</taxon>
        <taxon>Bacilli</taxon>
        <taxon>Bacillales</taxon>
        <taxon>Paenibacillaceae</taxon>
        <taxon>Chengkuizengella</taxon>
    </lineage>
</organism>
<name>A0A6N9Q4Q8_9BACL</name>
<evidence type="ECO:0000313" key="1">
    <source>
        <dbReference type="EMBL" id="NBI29818.1"/>
    </source>
</evidence>
<protein>
    <recommendedName>
        <fullName evidence="3">3-hydroxymyristoyl/3-hydroxydecanoyl-(Acyl carrier protein) dehydratase</fullName>
    </recommendedName>
</protein>
<dbReference type="InterPro" id="IPR029069">
    <property type="entry name" value="HotDog_dom_sf"/>
</dbReference>
<dbReference type="EMBL" id="SIJB01000028">
    <property type="protein sequence ID" value="NBI29818.1"/>
    <property type="molecule type" value="Genomic_DNA"/>
</dbReference>
<gene>
    <name evidence="1" type="ORF">ERL59_12705</name>
</gene>
<dbReference type="Gene3D" id="3.10.129.10">
    <property type="entry name" value="Hotdog Thioesterase"/>
    <property type="match status" value="1"/>
</dbReference>
<evidence type="ECO:0008006" key="3">
    <source>
        <dbReference type="Google" id="ProtNLM"/>
    </source>
</evidence>
<dbReference type="AlphaFoldDB" id="A0A6N9Q4Q8"/>
<dbReference type="SUPFAM" id="SSF54637">
    <property type="entry name" value="Thioesterase/thiol ester dehydrase-isomerase"/>
    <property type="match status" value="1"/>
</dbReference>
<sequence length="132" mass="15199">MLPQKWPFRFIDHITAYKQREYIRGTYYISQTTSIIKDQIQTFPASFITEGLAQLAVIFITLETKPLEENEVPLLGSIKMESFQDLPWHLEKVKYEISPIKIFDSQAVLYGVASVENKVICKGELSVAKSIR</sequence>
<evidence type="ECO:0000313" key="2">
    <source>
        <dbReference type="Proteomes" id="UP000448943"/>
    </source>
</evidence>
<reference evidence="1 2" key="1">
    <citation type="submission" date="2019-01" db="EMBL/GenBank/DDBJ databases">
        <title>Chengkuizengella sp. nov., isolated from deep-sea sediment of East Pacific Ocean.</title>
        <authorList>
            <person name="Yang J."/>
            <person name="Lai Q."/>
            <person name="Shao Z."/>
        </authorList>
    </citation>
    <scope>NUCLEOTIDE SEQUENCE [LARGE SCALE GENOMIC DNA]</scope>
    <source>
        <strain evidence="1 2">YPA3-1-1</strain>
    </source>
</reference>
<keyword evidence="2" id="KW-1185">Reference proteome</keyword>